<evidence type="ECO:0000313" key="3">
    <source>
        <dbReference type="Proteomes" id="UP000317209"/>
    </source>
</evidence>
<dbReference type="Proteomes" id="UP000317209">
    <property type="component" value="Unassembled WGS sequence"/>
</dbReference>
<organism evidence="2 3">
    <name type="scientific">Microbacterium saperdae</name>
    <dbReference type="NCBI Taxonomy" id="69368"/>
    <lineage>
        <taxon>Bacteria</taxon>
        <taxon>Bacillati</taxon>
        <taxon>Actinomycetota</taxon>
        <taxon>Actinomycetes</taxon>
        <taxon>Micrococcales</taxon>
        <taxon>Microbacteriaceae</taxon>
        <taxon>Microbacterium</taxon>
    </lineage>
</organism>
<protein>
    <recommendedName>
        <fullName evidence="4">YtxH-like protein</fullName>
    </recommendedName>
</protein>
<feature type="region of interest" description="Disordered" evidence="1">
    <location>
        <begin position="110"/>
        <end position="148"/>
    </location>
</feature>
<sequence length="148" mass="15231">MKGKIGLVVGLGVGYVLGTRAGRERYEQIKTQWLKVWELDPVQERVEQAKSFLGDKAAAVPGVIWNGAVKIVKSVQGNGTPGQKLDSAIAKSKDAAAEVADAAEDAVDAAKDAAKSAAKKPAAKKPATKTAASKTTATKSATTKKAGA</sequence>
<feature type="compositionally biased region" description="Basic residues" evidence="1">
    <location>
        <begin position="117"/>
        <end position="127"/>
    </location>
</feature>
<evidence type="ECO:0008006" key="4">
    <source>
        <dbReference type="Google" id="ProtNLM"/>
    </source>
</evidence>
<evidence type="ECO:0000256" key="1">
    <source>
        <dbReference type="SAM" id="MobiDB-lite"/>
    </source>
</evidence>
<gene>
    <name evidence="2" type="ORF">FB560_0040</name>
</gene>
<dbReference type="OrthoDB" id="5125216at2"/>
<evidence type="ECO:0000313" key="2">
    <source>
        <dbReference type="EMBL" id="TQL84453.1"/>
    </source>
</evidence>
<reference evidence="2 3" key="1">
    <citation type="submission" date="2019-06" db="EMBL/GenBank/DDBJ databases">
        <title>Sequencing the genomes of 1000 actinobacteria strains.</title>
        <authorList>
            <person name="Klenk H.-P."/>
        </authorList>
    </citation>
    <scope>NUCLEOTIDE SEQUENCE [LARGE SCALE GENOMIC DNA]</scope>
    <source>
        <strain evidence="2 3">DSM 20169</strain>
    </source>
</reference>
<dbReference type="EMBL" id="VFOX01000001">
    <property type="protein sequence ID" value="TQL84453.1"/>
    <property type="molecule type" value="Genomic_DNA"/>
</dbReference>
<comment type="caution">
    <text evidence="2">The sequence shown here is derived from an EMBL/GenBank/DDBJ whole genome shotgun (WGS) entry which is preliminary data.</text>
</comment>
<proteinExistence type="predicted"/>
<dbReference type="RefSeq" id="WP_141870514.1">
    <property type="nucleotide sequence ID" value="NZ_VFOX01000001.1"/>
</dbReference>
<keyword evidence="3" id="KW-1185">Reference proteome</keyword>
<feature type="compositionally biased region" description="Low complexity" evidence="1">
    <location>
        <begin position="128"/>
        <end position="148"/>
    </location>
</feature>
<name>A0A543BI70_9MICO</name>
<accession>A0A543BI70</accession>
<dbReference type="AlphaFoldDB" id="A0A543BI70"/>